<comment type="caution">
    <text evidence="1">The sequence shown here is derived from an EMBL/GenBank/DDBJ whole genome shotgun (WGS) entry which is preliminary data.</text>
</comment>
<evidence type="ECO:0000313" key="2">
    <source>
        <dbReference type="Proteomes" id="UP000789920"/>
    </source>
</evidence>
<keyword evidence="2" id="KW-1185">Reference proteome</keyword>
<feature type="non-terminal residue" evidence="1">
    <location>
        <position position="146"/>
    </location>
</feature>
<dbReference type="Proteomes" id="UP000789920">
    <property type="component" value="Unassembled WGS sequence"/>
</dbReference>
<reference evidence="1" key="1">
    <citation type="submission" date="2021-06" db="EMBL/GenBank/DDBJ databases">
        <authorList>
            <person name="Kallberg Y."/>
            <person name="Tangrot J."/>
            <person name="Rosling A."/>
        </authorList>
    </citation>
    <scope>NUCLEOTIDE SEQUENCE</scope>
    <source>
        <strain evidence="1">MA461A</strain>
    </source>
</reference>
<accession>A0ACA9SVU5</accession>
<protein>
    <submittedName>
        <fullName evidence="1">34017_t:CDS:1</fullName>
    </submittedName>
</protein>
<dbReference type="EMBL" id="CAJVQC010155457">
    <property type="protein sequence ID" value="CAG8847340.1"/>
    <property type="molecule type" value="Genomic_DNA"/>
</dbReference>
<sequence>LTPQHQSLLKTVTSDGKKRSSEQAINELTSVMEETVRSNTLDAPDWQTLRIAHTARKLYAGNLGTRISLAEYVRLTKKFIDTLAKASEETNGGQCNGNNEINSKHKEIIVERVDSNVLHVDNPAFKEKITHQDVDIHVLSRDLAVS</sequence>
<evidence type="ECO:0000313" key="1">
    <source>
        <dbReference type="EMBL" id="CAG8847340.1"/>
    </source>
</evidence>
<name>A0ACA9SVU5_9GLOM</name>
<organism evidence="1 2">
    <name type="scientific">Racocetra persica</name>
    <dbReference type="NCBI Taxonomy" id="160502"/>
    <lineage>
        <taxon>Eukaryota</taxon>
        <taxon>Fungi</taxon>
        <taxon>Fungi incertae sedis</taxon>
        <taxon>Mucoromycota</taxon>
        <taxon>Glomeromycotina</taxon>
        <taxon>Glomeromycetes</taxon>
        <taxon>Diversisporales</taxon>
        <taxon>Gigasporaceae</taxon>
        <taxon>Racocetra</taxon>
    </lineage>
</organism>
<proteinExistence type="predicted"/>
<gene>
    <name evidence="1" type="ORF">RPERSI_LOCUS34588</name>
</gene>
<feature type="non-terminal residue" evidence="1">
    <location>
        <position position="1"/>
    </location>
</feature>